<feature type="domain" description="SET" evidence="1">
    <location>
        <begin position="161"/>
        <end position="217"/>
    </location>
</feature>
<dbReference type="PANTHER" id="PTHR46455">
    <property type="entry name" value="SET AND MYND DOMAIN CONTAINING, ARTHROPOD-SPECIFIC, MEMBER 4, ISOFORM A"/>
    <property type="match status" value="1"/>
</dbReference>
<dbReference type="PANTHER" id="PTHR46455:SF5">
    <property type="entry name" value="SET AND MYND DOMAIN CONTAINING, ARTHROPOD-SPECIFIC, MEMBER 4, ISOFORM A"/>
    <property type="match status" value="1"/>
</dbReference>
<protein>
    <recommendedName>
        <fullName evidence="1">SET domain-containing protein</fullName>
    </recommendedName>
</protein>
<evidence type="ECO:0000259" key="1">
    <source>
        <dbReference type="Pfam" id="PF00856"/>
    </source>
</evidence>
<dbReference type="Gene3D" id="2.170.270.10">
    <property type="entry name" value="SET domain"/>
    <property type="match status" value="1"/>
</dbReference>
<evidence type="ECO:0000313" key="2">
    <source>
        <dbReference type="EMBL" id="JAI67416.1"/>
    </source>
</evidence>
<accession>A0A0N7ZDJ4</accession>
<dbReference type="InterPro" id="IPR053010">
    <property type="entry name" value="SET_SmydA-8"/>
</dbReference>
<dbReference type="Pfam" id="PF00856">
    <property type="entry name" value="SET"/>
    <property type="match status" value="1"/>
</dbReference>
<dbReference type="GO" id="GO:0008170">
    <property type="term" value="F:N-methyltransferase activity"/>
    <property type="evidence" value="ECO:0007669"/>
    <property type="project" value="UniProtKB-ARBA"/>
</dbReference>
<dbReference type="InterPro" id="IPR001214">
    <property type="entry name" value="SET_dom"/>
</dbReference>
<dbReference type="CDD" id="cd20071">
    <property type="entry name" value="SET_SMYD"/>
    <property type="match status" value="1"/>
</dbReference>
<dbReference type="GO" id="GO:0008276">
    <property type="term" value="F:protein methyltransferase activity"/>
    <property type="evidence" value="ECO:0007669"/>
    <property type="project" value="UniProtKB-ARBA"/>
</dbReference>
<dbReference type="InterPro" id="IPR046341">
    <property type="entry name" value="SET_dom_sf"/>
</dbReference>
<reference evidence="2" key="1">
    <citation type="submission" date="2015-09" db="EMBL/GenBank/DDBJ databases">
        <title>Scylla olivacea transcriptome.</title>
        <authorList>
            <person name="Ikhwanuddin M."/>
        </authorList>
    </citation>
    <scope>NUCLEOTIDE SEQUENCE</scope>
</reference>
<dbReference type="SUPFAM" id="SSF82199">
    <property type="entry name" value="SET domain"/>
    <property type="match status" value="1"/>
</dbReference>
<name>A0A0N7ZDJ4_SCYOL</name>
<dbReference type="GO" id="GO:0008757">
    <property type="term" value="F:S-adenosylmethionine-dependent methyltransferase activity"/>
    <property type="evidence" value="ECO:0007669"/>
    <property type="project" value="UniProtKB-ARBA"/>
</dbReference>
<sequence length="469" mass="53998">MVTTRRLKAGENVLVDQPLAFGPLPYFAAVCLGCHRLLPEELFRCPGCWWPLCSQECATSKLHEQECLILAKDTEHVAVPQNNEETMRYDIIMMLRVLMLRESNPEGWGVVMNMEHHSEERAKENKVELEINIHVLKNILGLNCTEKEVEQVRGAIATNAMQMTSPYGVPLRALHPRVHFFNHSCTPNLQLSFTTEGEMYVRTAVALEPGETMYVTYTGTAMPLWERRACLRENYFFTCECKRCEDPDELDTDFSNPKCLECANVIMKPHTWVGNLKWVCPNCKAEKSEQRVKEEVQTVLSTLDMSDVSDTTSIRRLQYLLEQVGQEFHPQHFAWMKVAQRMLHKLMNDETERGITLRVEIWKKLSVLYGKLEPGMTRKRGMGILEMALSMMKWIRNEYLQNSIYAPALMIKLKPVIEQFQEAADILSLEPAQVNVHVLAERALIRKQEACELMKEMERGDLLSRGKGC</sequence>
<dbReference type="Gene3D" id="6.10.140.2220">
    <property type="match status" value="1"/>
</dbReference>
<dbReference type="EMBL" id="GDRN01035153">
    <property type="protein sequence ID" value="JAI67416.1"/>
    <property type="molecule type" value="Transcribed_RNA"/>
</dbReference>
<dbReference type="Gene3D" id="1.10.220.160">
    <property type="match status" value="1"/>
</dbReference>
<proteinExistence type="predicted"/>
<organism evidence="2">
    <name type="scientific">Scylla olivacea</name>
    <name type="common">Orange mud crab</name>
    <name type="synonym">Cancer olivacea</name>
    <dbReference type="NCBI Taxonomy" id="85551"/>
    <lineage>
        <taxon>Eukaryota</taxon>
        <taxon>Metazoa</taxon>
        <taxon>Ecdysozoa</taxon>
        <taxon>Arthropoda</taxon>
        <taxon>Crustacea</taxon>
        <taxon>Multicrustacea</taxon>
        <taxon>Malacostraca</taxon>
        <taxon>Eumalacostraca</taxon>
        <taxon>Eucarida</taxon>
        <taxon>Decapoda</taxon>
        <taxon>Pleocyemata</taxon>
        <taxon>Brachyura</taxon>
        <taxon>Eubrachyura</taxon>
        <taxon>Portunoidea</taxon>
        <taxon>Portunidae</taxon>
        <taxon>Portuninae</taxon>
        <taxon>Scylla</taxon>
    </lineage>
</organism>
<dbReference type="AlphaFoldDB" id="A0A0N7ZDJ4"/>